<dbReference type="FunFam" id="1.10.10.10:FF:000001">
    <property type="entry name" value="LysR family transcriptional regulator"/>
    <property type="match status" value="1"/>
</dbReference>
<dbReference type="RefSeq" id="WP_100713083.1">
    <property type="nucleotide sequence ID" value="NZ_NPDY01000003.1"/>
</dbReference>
<dbReference type="PRINTS" id="PR00039">
    <property type="entry name" value="HTHLYSR"/>
</dbReference>
<dbReference type="EMBL" id="NPDZ01000002">
    <property type="protein sequence ID" value="PJZ74351.1"/>
    <property type="molecule type" value="Genomic_DNA"/>
</dbReference>
<keyword evidence="4" id="KW-0804">Transcription</keyword>
<accession>A0A2M9ZQV5</accession>
<dbReference type="OrthoDB" id="9803714at2"/>
<dbReference type="PANTHER" id="PTHR30126:SF40">
    <property type="entry name" value="HTH-TYPE TRANSCRIPTIONAL REGULATOR GLTR"/>
    <property type="match status" value="1"/>
</dbReference>
<dbReference type="PROSITE" id="PS50931">
    <property type="entry name" value="HTH_LYSR"/>
    <property type="match status" value="1"/>
</dbReference>
<dbReference type="GO" id="GO:0003700">
    <property type="term" value="F:DNA-binding transcription factor activity"/>
    <property type="evidence" value="ECO:0007669"/>
    <property type="project" value="InterPro"/>
</dbReference>
<dbReference type="SUPFAM" id="SSF46785">
    <property type="entry name" value="Winged helix' DNA-binding domain"/>
    <property type="match status" value="1"/>
</dbReference>
<dbReference type="CDD" id="cd05466">
    <property type="entry name" value="PBP2_LTTR_substrate"/>
    <property type="match status" value="1"/>
</dbReference>
<evidence type="ECO:0000256" key="2">
    <source>
        <dbReference type="ARBA" id="ARBA00023015"/>
    </source>
</evidence>
<dbReference type="Proteomes" id="UP000231990">
    <property type="component" value="Unassembled WGS sequence"/>
</dbReference>
<name>A0A2M9ZQV5_9LEPT</name>
<comment type="caution">
    <text evidence="7">The sequence shown here is derived from an EMBL/GenBank/DDBJ whole genome shotgun (WGS) entry which is preliminary data.</text>
</comment>
<dbReference type="Pfam" id="PF00126">
    <property type="entry name" value="HTH_1"/>
    <property type="match status" value="1"/>
</dbReference>
<keyword evidence="8" id="KW-1185">Reference proteome</keyword>
<evidence type="ECO:0000256" key="4">
    <source>
        <dbReference type="ARBA" id="ARBA00023163"/>
    </source>
</evidence>
<dbReference type="PANTHER" id="PTHR30126">
    <property type="entry name" value="HTH-TYPE TRANSCRIPTIONAL REGULATOR"/>
    <property type="match status" value="1"/>
</dbReference>
<evidence type="ECO:0000256" key="1">
    <source>
        <dbReference type="ARBA" id="ARBA00009437"/>
    </source>
</evidence>
<organism evidence="7 9">
    <name type="scientific">Leptospira perolatii</name>
    <dbReference type="NCBI Taxonomy" id="2023191"/>
    <lineage>
        <taxon>Bacteria</taxon>
        <taxon>Pseudomonadati</taxon>
        <taxon>Spirochaetota</taxon>
        <taxon>Spirochaetia</taxon>
        <taxon>Leptospirales</taxon>
        <taxon>Leptospiraceae</taxon>
        <taxon>Leptospira</taxon>
    </lineage>
</organism>
<reference evidence="8 9" key="1">
    <citation type="submission" date="2017-07" db="EMBL/GenBank/DDBJ databases">
        <title>Leptospira spp. isolated from tropical soils.</title>
        <authorList>
            <person name="Thibeaux R."/>
            <person name="Iraola G."/>
            <person name="Ferres I."/>
            <person name="Bierque E."/>
            <person name="Girault D."/>
            <person name="Soupe-Gilbert M.-E."/>
            <person name="Picardeau M."/>
            <person name="Goarant C."/>
        </authorList>
    </citation>
    <scope>NUCLEOTIDE SEQUENCE [LARGE SCALE GENOMIC DNA]</scope>
    <source>
        <strain evidence="7 9">FH1-B-B1</strain>
        <strain evidence="6 8">FH1-B-C1</strain>
    </source>
</reference>
<proteinExistence type="inferred from homology"/>
<keyword evidence="2" id="KW-0805">Transcription regulation</keyword>
<dbReference type="Proteomes" id="UP000231962">
    <property type="component" value="Unassembled WGS sequence"/>
</dbReference>
<evidence type="ECO:0000256" key="3">
    <source>
        <dbReference type="ARBA" id="ARBA00023125"/>
    </source>
</evidence>
<evidence type="ECO:0000313" key="9">
    <source>
        <dbReference type="Proteomes" id="UP000231990"/>
    </source>
</evidence>
<dbReference type="GO" id="GO:0000976">
    <property type="term" value="F:transcription cis-regulatory region binding"/>
    <property type="evidence" value="ECO:0007669"/>
    <property type="project" value="TreeGrafter"/>
</dbReference>
<dbReference type="InterPro" id="IPR036388">
    <property type="entry name" value="WH-like_DNA-bd_sf"/>
</dbReference>
<evidence type="ECO:0000259" key="5">
    <source>
        <dbReference type="PROSITE" id="PS50931"/>
    </source>
</evidence>
<evidence type="ECO:0000313" key="8">
    <source>
        <dbReference type="Proteomes" id="UP000231962"/>
    </source>
</evidence>
<gene>
    <name evidence="6" type="ORF">CH360_05870</name>
    <name evidence="7" type="ORF">CH373_05450</name>
</gene>
<comment type="similarity">
    <text evidence="1">Belongs to the LysR transcriptional regulatory family.</text>
</comment>
<dbReference type="SUPFAM" id="SSF53850">
    <property type="entry name" value="Periplasmic binding protein-like II"/>
    <property type="match status" value="1"/>
</dbReference>
<protein>
    <submittedName>
        <fullName evidence="7">LysR family transcriptional regulator</fullName>
    </submittedName>
</protein>
<dbReference type="InterPro" id="IPR000847">
    <property type="entry name" value="LysR_HTH_N"/>
</dbReference>
<evidence type="ECO:0000313" key="7">
    <source>
        <dbReference type="EMBL" id="PJZ74351.1"/>
    </source>
</evidence>
<evidence type="ECO:0000313" key="6">
    <source>
        <dbReference type="EMBL" id="PJZ70515.1"/>
    </source>
</evidence>
<dbReference type="Gene3D" id="1.10.10.10">
    <property type="entry name" value="Winged helix-like DNA-binding domain superfamily/Winged helix DNA-binding domain"/>
    <property type="match status" value="1"/>
</dbReference>
<keyword evidence="3" id="KW-0238">DNA-binding</keyword>
<dbReference type="Gene3D" id="3.40.190.290">
    <property type="match status" value="1"/>
</dbReference>
<dbReference type="InterPro" id="IPR036390">
    <property type="entry name" value="WH_DNA-bd_sf"/>
</dbReference>
<feature type="domain" description="HTH lysR-type" evidence="5">
    <location>
        <begin position="1"/>
        <end position="58"/>
    </location>
</feature>
<sequence>MEFRQIRYFLEIWEAGTFQRAAGRMGLSQPALSRQIALLERELGNTLLERGPKEVRLTHEGQTFLEYARRMEELWKELHEAMRKPGKELSGKYSLCAGGTVSAWILPKMIKKILEKHPDLVLSVREGDAQETKELVLNGQADLGILTGPLDEPGLSTEEFLSDRIVPVANKEHPIFKKKKIRFKDINNESFIYFHPGSAIRKAIEKKIKSFKSEFFPKVAMELRSVESVIKAIEAGLGIGFLSEYSLSSKLKVIPIEELVTERKFFLCHKKQPRKGLSLLRELLLSMKE</sequence>
<dbReference type="EMBL" id="NPDY01000003">
    <property type="protein sequence ID" value="PJZ70515.1"/>
    <property type="molecule type" value="Genomic_DNA"/>
</dbReference>
<dbReference type="Pfam" id="PF03466">
    <property type="entry name" value="LysR_substrate"/>
    <property type="match status" value="1"/>
</dbReference>
<dbReference type="AlphaFoldDB" id="A0A2M9ZQV5"/>
<dbReference type="InterPro" id="IPR005119">
    <property type="entry name" value="LysR_subst-bd"/>
</dbReference>